<reference evidence="2" key="1">
    <citation type="journal article" date="2023" name="Front. Mar. Sci.">
        <title>A new Merluccius polli reference genome to investigate the effects of global change in West African waters.</title>
        <authorList>
            <person name="Mateo J.L."/>
            <person name="Blanco-Fernandez C."/>
            <person name="Garcia-Vazquez E."/>
            <person name="Machado-Schiaffino G."/>
        </authorList>
    </citation>
    <scope>NUCLEOTIDE SEQUENCE</scope>
    <source>
        <strain evidence="2">C29</strain>
        <tissue evidence="2">Fin</tissue>
    </source>
</reference>
<dbReference type="PANTHER" id="PTHR47027:SF30">
    <property type="entry name" value="THAP-TYPE DOMAIN-CONTAINING PROTEIN"/>
    <property type="match status" value="1"/>
</dbReference>
<feature type="region of interest" description="Disordered" evidence="1">
    <location>
        <begin position="100"/>
        <end position="156"/>
    </location>
</feature>
<dbReference type="EMBL" id="JAOPHQ010000286">
    <property type="protein sequence ID" value="KAK0155439.1"/>
    <property type="molecule type" value="Genomic_DNA"/>
</dbReference>
<organism evidence="2 3">
    <name type="scientific">Merluccius polli</name>
    <name type="common">Benguela hake</name>
    <name type="synonym">Merluccius cadenati</name>
    <dbReference type="NCBI Taxonomy" id="89951"/>
    <lineage>
        <taxon>Eukaryota</taxon>
        <taxon>Metazoa</taxon>
        <taxon>Chordata</taxon>
        <taxon>Craniata</taxon>
        <taxon>Vertebrata</taxon>
        <taxon>Euteleostomi</taxon>
        <taxon>Actinopterygii</taxon>
        <taxon>Neopterygii</taxon>
        <taxon>Teleostei</taxon>
        <taxon>Neoteleostei</taxon>
        <taxon>Acanthomorphata</taxon>
        <taxon>Zeiogadaria</taxon>
        <taxon>Gadariae</taxon>
        <taxon>Gadiformes</taxon>
        <taxon>Gadoidei</taxon>
        <taxon>Merlucciidae</taxon>
        <taxon>Merluccius</taxon>
    </lineage>
</organism>
<dbReference type="PANTHER" id="PTHR47027">
    <property type="entry name" value="REVERSE TRANSCRIPTASE DOMAIN-CONTAINING PROTEIN"/>
    <property type="match status" value="1"/>
</dbReference>
<name>A0AA47NC00_MERPO</name>
<sequence>MRVSTSKSEAMVLSRKKRWPVPSGWGESSWPKYLGVLFTTEAKREREIDRRMGAASAVMQALYRTVVVKRELSREAKLSIHWSFFIPTLTYGHELWRKGEELSDPGGPRSRTAAPPDREEPVEVVQAPGKDPPWPPPFGGAPGTANWEKTPGPTQEPLEGLYPPAGLETPRWRKLPGIRSGMPAASATQTRISGKKMDGWMDGGGRGWGWGRGFLLYSDQDVVIGRRYSGADL</sequence>
<dbReference type="Proteomes" id="UP001174136">
    <property type="component" value="Unassembled WGS sequence"/>
</dbReference>
<keyword evidence="3" id="KW-1185">Reference proteome</keyword>
<dbReference type="AlphaFoldDB" id="A0AA47NC00"/>
<gene>
    <name evidence="2" type="ORF">N1851_002166</name>
</gene>
<evidence type="ECO:0000313" key="2">
    <source>
        <dbReference type="EMBL" id="KAK0155439.1"/>
    </source>
</evidence>
<protein>
    <submittedName>
        <fullName evidence="2">Uncharacterized protein</fullName>
    </submittedName>
</protein>
<evidence type="ECO:0000313" key="3">
    <source>
        <dbReference type="Proteomes" id="UP001174136"/>
    </source>
</evidence>
<comment type="caution">
    <text evidence="2">The sequence shown here is derived from an EMBL/GenBank/DDBJ whole genome shotgun (WGS) entry which is preliminary data.</text>
</comment>
<feature type="compositionally biased region" description="Pro residues" evidence="1">
    <location>
        <begin position="130"/>
        <end position="139"/>
    </location>
</feature>
<evidence type="ECO:0000256" key="1">
    <source>
        <dbReference type="SAM" id="MobiDB-lite"/>
    </source>
</evidence>
<proteinExistence type="predicted"/>
<accession>A0AA47NC00</accession>
<feature type="region of interest" description="Disordered" evidence="1">
    <location>
        <begin position="174"/>
        <end position="198"/>
    </location>
</feature>